<dbReference type="GO" id="GO:1990904">
    <property type="term" value="C:ribonucleoprotein complex"/>
    <property type="evidence" value="ECO:0007669"/>
    <property type="project" value="UniProtKB-KW"/>
</dbReference>
<name>A0AAV1IGL3_9CHLO</name>
<evidence type="ECO:0000256" key="2">
    <source>
        <dbReference type="ARBA" id="ARBA00022980"/>
    </source>
</evidence>
<keyword evidence="3 4" id="KW-0687">Ribonucleoprotein</keyword>
<reference evidence="5 6" key="1">
    <citation type="submission" date="2023-10" db="EMBL/GenBank/DDBJ databases">
        <authorList>
            <person name="Maclean D."/>
            <person name="Macfadyen A."/>
        </authorList>
    </citation>
    <scope>NUCLEOTIDE SEQUENCE [LARGE SCALE GENOMIC DNA]</scope>
</reference>
<keyword evidence="2 4" id="KW-0689">Ribosomal protein</keyword>
<evidence type="ECO:0000256" key="1">
    <source>
        <dbReference type="ARBA" id="ARBA00009296"/>
    </source>
</evidence>
<dbReference type="InterPro" id="IPR034704">
    <property type="entry name" value="Ribosomal_bL28/bL31-like_sf"/>
</dbReference>
<dbReference type="Pfam" id="PF01197">
    <property type="entry name" value="Ribosomal_L31"/>
    <property type="match status" value="1"/>
</dbReference>
<dbReference type="PANTHER" id="PTHR33280:SF1">
    <property type="entry name" value="LARGE RIBOSOMAL SUBUNIT PROTEIN BL31C"/>
    <property type="match status" value="1"/>
</dbReference>
<dbReference type="PANTHER" id="PTHR33280">
    <property type="entry name" value="50S RIBOSOMAL PROTEIN L31, CHLOROPLASTIC"/>
    <property type="match status" value="1"/>
</dbReference>
<dbReference type="GO" id="GO:0005840">
    <property type="term" value="C:ribosome"/>
    <property type="evidence" value="ECO:0007669"/>
    <property type="project" value="UniProtKB-KW"/>
</dbReference>
<dbReference type="GO" id="GO:0006412">
    <property type="term" value="P:translation"/>
    <property type="evidence" value="ECO:0007669"/>
    <property type="project" value="InterPro"/>
</dbReference>
<dbReference type="EMBL" id="CAUYUE010000013">
    <property type="protein sequence ID" value="CAK0785951.1"/>
    <property type="molecule type" value="Genomic_DNA"/>
</dbReference>
<comment type="caution">
    <text evidence="5">The sequence shown here is derived from an EMBL/GenBank/DDBJ whole genome shotgun (WGS) entry which is preliminary data.</text>
</comment>
<dbReference type="NCBIfam" id="NF001809">
    <property type="entry name" value="PRK00528.1"/>
    <property type="match status" value="1"/>
</dbReference>
<accession>A0AAV1IGL3</accession>
<dbReference type="GO" id="GO:0003735">
    <property type="term" value="F:structural constituent of ribosome"/>
    <property type="evidence" value="ECO:0007669"/>
    <property type="project" value="InterPro"/>
</dbReference>
<dbReference type="SUPFAM" id="SSF143800">
    <property type="entry name" value="L28p-like"/>
    <property type="match status" value="1"/>
</dbReference>
<sequence>MKKDIHPKFYEEAKVICNGEEVLTVSGTKEKYVVDVWSGNHPFFKGSGEQLILDEGRVNKFNKRFATIGAFGKVAPASVGGDKKLEFKAAGKDAGKKGKGGKKR</sequence>
<evidence type="ECO:0000256" key="3">
    <source>
        <dbReference type="ARBA" id="ARBA00023274"/>
    </source>
</evidence>
<dbReference type="Gene3D" id="4.10.830.30">
    <property type="entry name" value="Ribosomal protein L31"/>
    <property type="match status" value="1"/>
</dbReference>
<comment type="similarity">
    <text evidence="1">Belongs to the bacterial ribosomal protein bL31 family. Type A subfamily.</text>
</comment>
<dbReference type="AlphaFoldDB" id="A0AAV1IGL3"/>
<evidence type="ECO:0000313" key="5">
    <source>
        <dbReference type="EMBL" id="CAK0785951.1"/>
    </source>
</evidence>
<dbReference type="InterPro" id="IPR002150">
    <property type="entry name" value="Ribosomal_bL31"/>
</dbReference>
<organism evidence="5 6">
    <name type="scientific">Coccomyxa viridis</name>
    <dbReference type="NCBI Taxonomy" id="1274662"/>
    <lineage>
        <taxon>Eukaryota</taxon>
        <taxon>Viridiplantae</taxon>
        <taxon>Chlorophyta</taxon>
        <taxon>core chlorophytes</taxon>
        <taxon>Trebouxiophyceae</taxon>
        <taxon>Trebouxiophyceae incertae sedis</taxon>
        <taxon>Coccomyxaceae</taxon>
        <taxon>Coccomyxa</taxon>
    </lineage>
</organism>
<dbReference type="NCBIfam" id="TIGR00105">
    <property type="entry name" value="L31"/>
    <property type="match status" value="1"/>
</dbReference>
<evidence type="ECO:0000313" key="6">
    <source>
        <dbReference type="Proteomes" id="UP001314263"/>
    </source>
</evidence>
<keyword evidence="6" id="KW-1185">Reference proteome</keyword>
<dbReference type="Proteomes" id="UP001314263">
    <property type="component" value="Unassembled WGS sequence"/>
</dbReference>
<proteinExistence type="inferred from homology"/>
<dbReference type="PRINTS" id="PR01249">
    <property type="entry name" value="RIBOSOMALL31"/>
</dbReference>
<gene>
    <name evidence="5" type="ORF">CVIRNUC_009164</name>
</gene>
<dbReference type="InterPro" id="IPR042105">
    <property type="entry name" value="Ribosomal_bL31_sf"/>
</dbReference>
<protein>
    <recommendedName>
        <fullName evidence="4">50S ribosomal protein L31</fullName>
    </recommendedName>
</protein>
<evidence type="ECO:0000256" key="4">
    <source>
        <dbReference type="RuleBase" id="RU000564"/>
    </source>
</evidence>